<organism evidence="1 2">
    <name type="scientific">Kineosporia babensis</name>
    <dbReference type="NCBI Taxonomy" id="499548"/>
    <lineage>
        <taxon>Bacteria</taxon>
        <taxon>Bacillati</taxon>
        <taxon>Actinomycetota</taxon>
        <taxon>Actinomycetes</taxon>
        <taxon>Kineosporiales</taxon>
        <taxon>Kineosporiaceae</taxon>
        <taxon>Kineosporia</taxon>
    </lineage>
</organism>
<accession>A0A9X1NHQ6</accession>
<comment type="caution">
    <text evidence="1">The sequence shown here is derived from an EMBL/GenBank/DDBJ whole genome shotgun (WGS) entry which is preliminary data.</text>
</comment>
<dbReference type="EMBL" id="JAJOMB010000015">
    <property type="protein sequence ID" value="MCD5314255.1"/>
    <property type="molecule type" value="Genomic_DNA"/>
</dbReference>
<protein>
    <submittedName>
        <fullName evidence="1">Uncharacterized protein</fullName>
    </submittedName>
</protein>
<proteinExistence type="predicted"/>
<sequence length="105" mass="11015">MLVTLHRSGGFAAVPGLSRKLSVDTASLPKSEAEELESAVRAARIAELAQQSEATRSAQSAPTAGDRFVYHLSVKDGTTSHAVAVTEPFADPAMEALIDLLSSYS</sequence>
<gene>
    <name evidence="1" type="ORF">LR394_25415</name>
</gene>
<evidence type="ECO:0000313" key="2">
    <source>
        <dbReference type="Proteomes" id="UP001138997"/>
    </source>
</evidence>
<evidence type="ECO:0000313" key="1">
    <source>
        <dbReference type="EMBL" id="MCD5314255.1"/>
    </source>
</evidence>
<dbReference type="Proteomes" id="UP001138997">
    <property type="component" value="Unassembled WGS sequence"/>
</dbReference>
<name>A0A9X1NHQ6_9ACTN</name>
<reference evidence="1" key="1">
    <citation type="submission" date="2021-11" db="EMBL/GenBank/DDBJ databases">
        <title>Streptomyces corallinus and Kineosporia corallina sp. nov., two new coral-derived marine actinobacteria.</title>
        <authorList>
            <person name="Buangrab K."/>
            <person name="Sutthacheep M."/>
            <person name="Yeemin T."/>
            <person name="Harunari E."/>
            <person name="Igarashi Y."/>
            <person name="Sripreechasak P."/>
            <person name="Kanchanasin P."/>
            <person name="Tanasupawat S."/>
            <person name="Phongsopitanun W."/>
        </authorList>
    </citation>
    <scope>NUCLEOTIDE SEQUENCE</scope>
    <source>
        <strain evidence="1">JCM 31032</strain>
    </source>
</reference>
<dbReference type="InterPro" id="IPR049457">
    <property type="entry name" value="Emfourin"/>
</dbReference>
<dbReference type="RefSeq" id="WP_231446609.1">
    <property type="nucleotide sequence ID" value="NZ_JAJOMB010000015.1"/>
</dbReference>
<dbReference type="Pfam" id="PF20242">
    <property type="entry name" value="Emfourin"/>
    <property type="match status" value="1"/>
</dbReference>
<dbReference type="AlphaFoldDB" id="A0A9X1NHQ6"/>
<keyword evidence="2" id="KW-1185">Reference proteome</keyword>